<dbReference type="RefSeq" id="WP_066774855.1">
    <property type="nucleotide sequence ID" value="NZ_BMIP01000010.1"/>
</dbReference>
<organism evidence="3 4">
    <name type="scientific">Croceicoccus mobilis</name>
    <dbReference type="NCBI Taxonomy" id="1703339"/>
    <lineage>
        <taxon>Bacteria</taxon>
        <taxon>Pseudomonadati</taxon>
        <taxon>Pseudomonadota</taxon>
        <taxon>Alphaproteobacteria</taxon>
        <taxon>Sphingomonadales</taxon>
        <taxon>Erythrobacteraceae</taxon>
        <taxon>Croceicoccus</taxon>
    </lineage>
</organism>
<dbReference type="CDD" id="cd19080">
    <property type="entry name" value="AKR_AKR9A_9B"/>
    <property type="match status" value="1"/>
</dbReference>
<feature type="domain" description="NADP-dependent oxidoreductase" evidence="2">
    <location>
        <begin position="16"/>
        <end position="311"/>
    </location>
</feature>
<dbReference type="Pfam" id="PF00248">
    <property type="entry name" value="Aldo_ket_red"/>
    <property type="match status" value="1"/>
</dbReference>
<dbReference type="PANTHER" id="PTHR43364">
    <property type="entry name" value="NADH-SPECIFIC METHYLGLYOXAL REDUCTASE-RELATED"/>
    <property type="match status" value="1"/>
</dbReference>
<proteinExistence type="predicted"/>
<evidence type="ECO:0000313" key="3">
    <source>
        <dbReference type="EMBL" id="GGD81230.1"/>
    </source>
</evidence>
<dbReference type="InterPro" id="IPR023210">
    <property type="entry name" value="NADP_OxRdtase_dom"/>
</dbReference>
<reference evidence="3" key="1">
    <citation type="journal article" date="2014" name="Int. J. Syst. Evol. Microbiol.">
        <title>Complete genome sequence of Corynebacterium casei LMG S-19264T (=DSM 44701T), isolated from a smear-ripened cheese.</title>
        <authorList>
            <consortium name="US DOE Joint Genome Institute (JGI-PGF)"/>
            <person name="Walter F."/>
            <person name="Albersmeier A."/>
            <person name="Kalinowski J."/>
            <person name="Ruckert C."/>
        </authorList>
    </citation>
    <scope>NUCLEOTIDE SEQUENCE</scope>
    <source>
        <strain evidence="3">CGMCC 1.15360</strain>
    </source>
</reference>
<dbReference type="SUPFAM" id="SSF51430">
    <property type="entry name" value="NAD(P)-linked oxidoreductase"/>
    <property type="match status" value="1"/>
</dbReference>
<dbReference type="EMBL" id="BMIP01000010">
    <property type="protein sequence ID" value="GGD81230.1"/>
    <property type="molecule type" value="Genomic_DNA"/>
</dbReference>
<dbReference type="InterPro" id="IPR050523">
    <property type="entry name" value="AKR_Detox_Biosynth"/>
</dbReference>
<evidence type="ECO:0000256" key="1">
    <source>
        <dbReference type="ARBA" id="ARBA00023002"/>
    </source>
</evidence>
<evidence type="ECO:0000259" key="2">
    <source>
        <dbReference type="Pfam" id="PF00248"/>
    </source>
</evidence>
<name>A0A916Z9G7_9SPHN</name>
<gene>
    <name evidence="3" type="ORF">GCM10010990_34000</name>
</gene>
<dbReference type="GO" id="GO:0016491">
    <property type="term" value="F:oxidoreductase activity"/>
    <property type="evidence" value="ECO:0007669"/>
    <property type="project" value="UniProtKB-KW"/>
</dbReference>
<keyword evidence="1" id="KW-0560">Oxidoreductase</keyword>
<dbReference type="OrthoDB" id="7181835at2"/>
<sequence length="350" mass="39159">MRYRILGRSGLRVSQIALGTMTFGEAAEWSRPEKECRPVFDAYVDGGGNFIDTANMYTGGESERMIGRFVKDDRERFVISTKYVNAVPGRNDPNEAGMHRKNIVQSVEKSLTRLGVDYIDLYYAHFWDFTTPTEEVMRAFDDLIRAGKILHVGLSDVPAWIVSRAQAFHELRGLAPVACMQLEYSLVQRSIEREHIPLSAAHDVALTAWSPLAGGILTGKYTRQDQSSDSGNRLDSMQLQPLDERNRAIARGLADIAGEIGAKPAHVALAWIMSRGIVPICGATRPEQMRENLAACDLILSPETLDRLDRLGEFDKGHPYAMTEWDMSVTLGYAGMRDRIDIPNYPGKRH</sequence>
<dbReference type="Gene3D" id="3.20.20.100">
    <property type="entry name" value="NADP-dependent oxidoreductase domain"/>
    <property type="match status" value="1"/>
</dbReference>
<dbReference type="AlphaFoldDB" id="A0A916Z9G7"/>
<evidence type="ECO:0000313" key="4">
    <source>
        <dbReference type="Proteomes" id="UP000612349"/>
    </source>
</evidence>
<dbReference type="GO" id="GO:0005829">
    <property type="term" value="C:cytosol"/>
    <property type="evidence" value="ECO:0007669"/>
    <property type="project" value="UniProtKB-ARBA"/>
</dbReference>
<dbReference type="PANTHER" id="PTHR43364:SF4">
    <property type="entry name" value="NAD(P)-LINKED OXIDOREDUCTASE SUPERFAMILY PROTEIN"/>
    <property type="match status" value="1"/>
</dbReference>
<dbReference type="FunFam" id="3.20.20.100:FF:000004">
    <property type="entry name" value="Oxidoreductase, aldo/keto reductase"/>
    <property type="match status" value="1"/>
</dbReference>
<comment type="caution">
    <text evidence="3">The sequence shown here is derived from an EMBL/GenBank/DDBJ whole genome shotgun (WGS) entry which is preliminary data.</text>
</comment>
<keyword evidence="4" id="KW-1185">Reference proteome</keyword>
<accession>A0A916Z9G7</accession>
<dbReference type="InterPro" id="IPR036812">
    <property type="entry name" value="NAD(P)_OxRdtase_dom_sf"/>
</dbReference>
<dbReference type="Proteomes" id="UP000612349">
    <property type="component" value="Unassembled WGS sequence"/>
</dbReference>
<protein>
    <submittedName>
        <fullName evidence="3">Oxidoreductase</fullName>
    </submittedName>
</protein>
<reference evidence="3" key="2">
    <citation type="submission" date="2020-09" db="EMBL/GenBank/DDBJ databases">
        <authorList>
            <person name="Sun Q."/>
            <person name="Zhou Y."/>
        </authorList>
    </citation>
    <scope>NUCLEOTIDE SEQUENCE</scope>
    <source>
        <strain evidence="3">CGMCC 1.15360</strain>
    </source>
</reference>